<protein>
    <submittedName>
        <fullName evidence="2">Uncharacterized protein</fullName>
    </submittedName>
</protein>
<organism evidence="2 3">
    <name type="scientific">Actinidia rufa</name>
    <dbReference type="NCBI Taxonomy" id="165716"/>
    <lineage>
        <taxon>Eukaryota</taxon>
        <taxon>Viridiplantae</taxon>
        <taxon>Streptophyta</taxon>
        <taxon>Embryophyta</taxon>
        <taxon>Tracheophyta</taxon>
        <taxon>Spermatophyta</taxon>
        <taxon>Magnoliopsida</taxon>
        <taxon>eudicotyledons</taxon>
        <taxon>Gunneridae</taxon>
        <taxon>Pentapetalae</taxon>
        <taxon>asterids</taxon>
        <taxon>Ericales</taxon>
        <taxon>Actinidiaceae</taxon>
        <taxon>Actinidia</taxon>
    </lineage>
</organism>
<evidence type="ECO:0000313" key="2">
    <source>
        <dbReference type="EMBL" id="GFY87742.1"/>
    </source>
</evidence>
<accession>A0A7J0EN52</accession>
<evidence type="ECO:0000313" key="3">
    <source>
        <dbReference type="Proteomes" id="UP000585474"/>
    </source>
</evidence>
<dbReference type="Proteomes" id="UP000585474">
    <property type="component" value="Unassembled WGS sequence"/>
</dbReference>
<proteinExistence type="predicted"/>
<dbReference type="AlphaFoldDB" id="A0A7J0EN52"/>
<feature type="region of interest" description="Disordered" evidence="1">
    <location>
        <begin position="1"/>
        <end position="58"/>
    </location>
</feature>
<reference evidence="2 3" key="1">
    <citation type="submission" date="2019-07" db="EMBL/GenBank/DDBJ databases">
        <title>De Novo Assembly of kiwifruit Actinidia rufa.</title>
        <authorList>
            <person name="Sugita-Konishi S."/>
            <person name="Sato K."/>
            <person name="Mori E."/>
            <person name="Abe Y."/>
            <person name="Kisaki G."/>
            <person name="Hamano K."/>
            <person name="Suezawa K."/>
            <person name="Otani M."/>
            <person name="Fukuda T."/>
            <person name="Manabe T."/>
            <person name="Gomi K."/>
            <person name="Tabuchi M."/>
            <person name="Akimitsu K."/>
            <person name="Kataoka I."/>
        </authorList>
    </citation>
    <scope>NUCLEOTIDE SEQUENCE [LARGE SCALE GENOMIC DNA]</scope>
    <source>
        <strain evidence="3">cv. Fuchu</strain>
    </source>
</reference>
<dbReference type="EMBL" id="BJWL01000005">
    <property type="protein sequence ID" value="GFY87742.1"/>
    <property type="molecule type" value="Genomic_DNA"/>
</dbReference>
<keyword evidence="3" id="KW-1185">Reference proteome</keyword>
<comment type="caution">
    <text evidence="2">The sequence shown here is derived from an EMBL/GenBank/DDBJ whole genome shotgun (WGS) entry which is preliminary data.</text>
</comment>
<sequence length="172" mass="18824">MSKRMDVKKLAYGQGGKGQSTTCWRRGAQRRGETGEESKGIHDAPLEVSPKKKSPTKRVTTLVKSGIPPSTPLSPIKDSAVATKLAQFVLLPANMEMADKMELDEVVGMLLNSTMHTPRSALVLGSSLVGRVKEMREGVETKEVTILSLKGEVEQPHREALIYQKRVAELKS</sequence>
<evidence type="ECO:0000256" key="1">
    <source>
        <dbReference type="SAM" id="MobiDB-lite"/>
    </source>
</evidence>
<gene>
    <name evidence="2" type="ORF">Acr_05g0013810</name>
</gene>
<name>A0A7J0EN52_9ERIC</name>
<feature type="compositionally biased region" description="Basic and acidic residues" evidence="1">
    <location>
        <begin position="30"/>
        <end position="45"/>
    </location>
</feature>